<dbReference type="EMBL" id="KX349313">
    <property type="protein sequence ID" value="AOO16449.1"/>
    <property type="molecule type" value="Genomic_DNA"/>
</dbReference>
<evidence type="ECO:0000256" key="3">
    <source>
        <dbReference type="ARBA" id="ARBA00022840"/>
    </source>
</evidence>
<keyword evidence="2" id="KW-0547">Nucleotide-binding</keyword>
<evidence type="ECO:0000259" key="5">
    <source>
        <dbReference type="Pfam" id="PF17289"/>
    </source>
</evidence>
<evidence type="ECO:0000313" key="7">
    <source>
        <dbReference type="Proteomes" id="UP000221345"/>
    </source>
</evidence>
<dbReference type="Pfam" id="PF17289">
    <property type="entry name" value="Terminase_6C"/>
    <property type="match status" value="1"/>
</dbReference>
<dbReference type="InterPro" id="IPR027417">
    <property type="entry name" value="P-loop_NTPase"/>
</dbReference>
<dbReference type="Proteomes" id="UP000221345">
    <property type="component" value="Segment"/>
</dbReference>
<dbReference type="GO" id="GO:0005524">
    <property type="term" value="F:ATP binding"/>
    <property type="evidence" value="ECO:0007669"/>
    <property type="project" value="UniProtKB-KW"/>
</dbReference>
<accession>A0A1D7SSG6</accession>
<dbReference type="Gene3D" id="3.40.50.300">
    <property type="entry name" value="P-loop containing nucleotide triphosphate hydrolases"/>
    <property type="match status" value="1"/>
</dbReference>
<evidence type="ECO:0000256" key="2">
    <source>
        <dbReference type="ARBA" id="ARBA00022741"/>
    </source>
</evidence>
<dbReference type="SUPFAM" id="SSF52540">
    <property type="entry name" value="P-loop containing nucleoside triphosphate hydrolases"/>
    <property type="match status" value="1"/>
</dbReference>
<keyword evidence="3" id="KW-0067">ATP-binding</keyword>
<keyword evidence="1" id="KW-1188">Viral release from host cell</keyword>
<evidence type="ECO:0000313" key="6">
    <source>
        <dbReference type="EMBL" id="AOO16449.1"/>
    </source>
</evidence>
<dbReference type="InterPro" id="IPR035421">
    <property type="entry name" value="Terminase_6C"/>
</dbReference>
<keyword evidence="4" id="KW-0231">Viral genome packaging</keyword>
<evidence type="ECO:0000256" key="1">
    <source>
        <dbReference type="ARBA" id="ARBA00022612"/>
    </source>
</evidence>
<keyword evidence="7" id="KW-1185">Reference proteome</keyword>
<evidence type="ECO:0000256" key="4">
    <source>
        <dbReference type="ARBA" id="ARBA00023219"/>
    </source>
</evidence>
<sequence>MSTSDVYLGNPNLKKANIAQEFSPEEVQEYLKCADDPVHFILNYIKIVSLDDGVIPFTMYDFQVDMVNSFHDNRFNIAKLPRQSGKSTIVTAYLLWYVLFNPNVNVAILANKAATAREMLGRLQLSYENLPKWLQQGILQWNRGSLELENGSKILAASTSASAVRGMSFNVIFLDEFAFVPNHIADQFFSSVYPTVSSGKSTKVIIISTPHGMNMFYKLWHDAEQGKNEYLPTEVHWSQVPGRDAAWKEQTIKNTSEQQFKVEFECEFLGSVDTLISPSKLRTMPYVEPIAQNKGLAIYERVEAEHNYIITVDVARGTSNDYSAFVVVDTTTMPYKVVARYRNNEIKPIIFPNIIIDVARNYNQAYILCEVNDIGGQVADIIQFDLEYENLLMAAMRGRAGQQLGQGFSGKKTQLGVKMSSAVKQVGCSNLKALIEEDKLIIPDYETIAELTTFIVKGQSFAAEDGCNDDLAMCLVIFAWMAMQEYFKQMHDNDVRQRIYDDQRESIEQDMSPFGFISDGMEDEYFADAQGDVWQVAEYGDKSYMWEFR</sequence>
<dbReference type="Gene3D" id="3.30.420.240">
    <property type="match status" value="1"/>
</dbReference>
<protein>
    <submittedName>
        <fullName evidence="6">Terminase large subunit</fullName>
    </submittedName>
</protein>
<proteinExistence type="predicted"/>
<name>A0A1D7SSG6_9CAUD</name>
<reference evidence="6 7" key="1">
    <citation type="journal article" date="2016" name="Environ. Microbiol.">
        <title>Genomic diversification of marine cyanophages into stable ecotypes.</title>
        <authorList>
            <person name="Marston M.F."/>
            <person name="Martiny J.B."/>
        </authorList>
    </citation>
    <scope>NUCLEOTIDE SEQUENCE [LARGE SCALE GENOMIC DNA]</scope>
    <source>
        <strain evidence="6">RW_06_0310</strain>
    </source>
</reference>
<dbReference type="Pfam" id="PF03237">
    <property type="entry name" value="Terminase_6N"/>
    <property type="match status" value="1"/>
</dbReference>
<organism evidence="6 7">
    <name type="scientific">Cyanophage S-RIM12 isolate RW_06_0310</name>
    <dbReference type="NCBI Taxonomy" id="2790659"/>
    <lineage>
        <taxon>Viruses</taxon>
        <taxon>Duplodnaviria</taxon>
        <taxon>Heunggongvirae</taxon>
        <taxon>Uroviricota</taxon>
        <taxon>Caudoviricetes</taxon>
        <taxon>Pantevenvirales</taxon>
        <taxon>Kyanoviridae</taxon>
        <taxon>Brizovirus</taxon>
        <taxon>Brizovirus rhodeisland06</taxon>
    </lineage>
</organism>
<feature type="domain" description="Terminase large subunit gp17-like C-terminal" evidence="5">
    <location>
        <begin position="310"/>
        <end position="470"/>
    </location>
</feature>
<gene>
    <name evidence="6" type="ORF">RW060310_107</name>
</gene>